<accession>A0A4P9X8B0</accession>
<dbReference type="Pfam" id="PF02922">
    <property type="entry name" value="CBM_48"/>
    <property type="match status" value="1"/>
</dbReference>
<dbReference type="GO" id="GO:0003844">
    <property type="term" value="F:1,4-alpha-glucan branching enzyme activity"/>
    <property type="evidence" value="ECO:0007669"/>
    <property type="project" value="UniProtKB-EC"/>
</dbReference>
<dbReference type="AlphaFoldDB" id="A0A4P9X8B0"/>
<feature type="domain" description="Glycosyl hydrolase family 13 catalytic" evidence="12">
    <location>
        <begin position="212"/>
        <end position="574"/>
    </location>
</feature>
<evidence type="ECO:0000256" key="8">
    <source>
        <dbReference type="ARBA" id="ARBA00023056"/>
    </source>
</evidence>
<name>A0A4P9X8B0_9FUNG</name>
<keyword evidence="8" id="KW-0320">Glycogen biosynthesis</keyword>
<keyword evidence="13" id="KW-0378">Hydrolase</keyword>
<comment type="similarity">
    <text evidence="3">Belongs to the glycosyl hydrolase 13 family. GlgB subfamily.</text>
</comment>
<evidence type="ECO:0000256" key="3">
    <source>
        <dbReference type="ARBA" id="ARBA00009000"/>
    </source>
</evidence>
<evidence type="ECO:0000313" key="13">
    <source>
        <dbReference type="EMBL" id="RKO97394.1"/>
    </source>
</evidence>
<dbReference type="UniPathway" id="UPA00164"/>
<dbReference type="Gene3D" id="2.60.40.1180">
    <property type="entry name" value="Golgi alpha-mannosidase II"/>
    <property type="match status" value="1"/>
</dbReference>
<evidence type="ECO:0000259" key="12">
    <source>
        <dbReference type="SMART" id="SM00642"/>
    </source>
</evidence>
<dbReference type="STRING" id="1555241.A0A4P9X8B0"/>
<dbReference type="FunFam" id="2.60.40.1180:FF:000003">
    <property type="entry name" value="1,4-alpha-glucan-branching enzyme, chloroplastic/amyloplastic"/>
    <property type="match status" value="1"/>
</dbReference>
<dbReference type="PANTHER" id="PTHR43651:SF3">
    <property type="entry name" value="1,4-ALPHA-GLUCAN-BRANCHING ENZYME"/>
    <property type="match status" value="1"/>
</dbReference>
<evidence type="ECO:0000313" key="15">
    <source>
        <dbReference type="Proteomes" id="UP000268535"/>
    </source>
</evidence>
<dbReference type="Gene3D" id="2.60.40.10">
    <property type="entry name" value="Immunoglobulins"/>
    <property type="match status" value="1"/>
</dbReference>
<dbReference type="GO" id="GO:0005978">
    <property type="term" value="P:glycogen biosynthetic process"/>
    <property type="evidence" value="ECO:0007669"/>
    <property type="project" value="UniProtKB-UniPathway"/>
</dbReference>
<dbReference type="SMART" id="SM00642">
    <property type="entry name" value="Aamy"/>
    <property type="match status" value="1"/>
</dbReference>
<dbReference type="Pfam" id="PF02806">
    <property type="entry name" value="Alpha-amylase_C"/>
    <property type="match status" value="1"/>
</dbReference>
<dbReference type="InterPro" id="IPR037439">
    <property type="entry name" value="Branching_enzy"/>
</dbReference>
<reference evidence="14" key="2">
    <citation type="submission" date="2018-04" db="EMBL/GenBank/DDBJ databases">
        <title>Leveraging single-cell genomics to expand the Fungal Tree of Life.</title>
        <authorList>
            <consortium name="DOE Joint Genome Institute"/>
            <person name="Ahrendt S.R."/>
            <person name="Quandt C.A."/>
            <person name="Ciobanu D."/>
            <person name="Clum A."/>
            <person name="Salamov A."/>
            <person name="Andreopoulos B."/>
            <person name="Cheng J.-F."/>
            <person name="Woyke T."/>
            <person name="Pelin A."/>
            <person name="Henrissat B."/>
            <person name="Benny G.L."/>
            <person name="Smith M.E."/>
            <person name="James T.Y."/>
            <person name="Grigoriev I.V."/>
        </authorList>
    </citation>
    <scope>NUCLEOTIDE SEQUENCE</scope>
    <source>
        <strain evidence="14">ATCC 52028</strain>
    </source>
</reference>
<dbReference type="Gene3D" id="3.20.20.80">
    <property type="entry name" value="Glycosidases"/>
    <property type="match status" value="1"/>
</dbReference>
<evidence type="ECO:0000256" key="4">
    <source>
        <dbReference type="ARBA" id="ARBA00012541"/>
    </source>
</evidence>
<dbReference type="Proteomes" id="UP000268535">
    <property type="component" value="Unassembled WGS sequence"/>
</dbReference>
<evidence type="ECO:0000256" key="5">
    <source>
        <dbReference type="ARBA" id="ARBA00020932"/>
    </source>
</evidence>
<reference evidence="13" key="3">
    <citation type="submission" date="2018-08" db="EMBL/GenBank/DDBJ databases">
        <title>Leveraging single-cell genomics to expand the Fungal Tree of Life.</title>
        <authorList>
            <consortium name="DOE Joint Genome Institute"/>
            <person name="Ahrendt S.R."/>
            <person name="Quandt C.A."/>
            <person name="Ciobanu D."/>
            <person name="Clum A."/>
            <person name="Salamov A."/>
            <person name="Andreopoulos B."/>
            <person name="Cheng J.-F."/>
            <person name="Woyke T."/>
            <person name="Pelin A."/>
            <person name="Henrissat B."/>
            <person name="Reynolds N."/>
            <person name="Benny G.L."/>
            <person name="Smith M.E."/>
            <person name="James T.Y."/>
            <person name="Grigoriev I.V."/>
        </authorList>
    </citation>
    <scope>NUCLEOTIDE SEQUENCE</scope>
    <source>
        <strain evidence="13">ATCC 52028</strain>
    </source>
</reference>
<evidence type="ECO:0000256" key="2">
    <source>
        <dbReference type="ARBA" id="ARBA00004964"/>
    </source>
</evidence>
<dbReference type="GO" id="GO:0005737">
    <property type="term" value="C:cytoplasm"/>
    <property type="evidence" value="ECO:0007669"/>
    <property type="project" value="TreeGrafter"/>
</dbReference>
<protein>
    <recommendedName>
        <fullName evidence="5">1,4-alpha-glucan-branching enzyme</fullName>
        <ecNumber evidence="4">2.4.1.18</ecNumber>
    </recommendedName>
    <alternativeName>
        <fullName evidence="9">Glycogen-branching enzyme</fullName>
    </alternativeName>
</protein>
<dbReference type="InterPro" id="IPR006048">
    <property type="entry name" value="A-amylase/branching_C"/>
</dbReference>
<dbReference type="EC" id="2.4.1.18" evidence="4"/>
<evidence type="ECO:0000256" key="9">
    <source>
        <dbReference type="ARBA" id="ARBA00031979"/>
    </source>
</evidence>
<dbReference type="SUPFAM" id="SSF51445">
    <property type="entry name" value="(Trans)glycosidases"/>
    <property type="match status" value="1"/>
</dbReference>
<dbReference type="SUPFAM" id="SSF81296">
    <property type="entry name" value="E set domains"/>
    <property type="match status" value="1"/>
</dbReference>
<dbReference type="EMBL" id="ML014169">
    <property type="protein sequence ID" value="RKP01513.1"/>
    <property type="molecule type" value="Genomic_DNA"/>
</dbReference>
<evidence type="ECO:0000313" key="16">
    <source>
        <dbReference type="Proteomes" id="UP000274922"/>
    </source>
</evidence>
<comment type="function">
    <text evidence="10">Glycogen-branching enzyme participates in the glycogen biosynthetic process along with glycogenin and glycogen synthase. Generates alpha-1,6-glucosidic branches from alpha-1,4-linked glucose chains, to increase solubility of the glycogen polymer.</text>
</comment>
<dbReference type="InterPro" id="IPR017853">
    <property type="entry name" value="GH"/>
</dbReference>
<dbReference type="InterPro" id="IPR014756">
    <property type="entry name" value="Ig_E-set"/>
</dbReference>
<evidence type="ECO:0000256" key="7">
    <source>
        <dbReference type="ARBA" id="ARBA00022679"/>
    </source>
</evidence>
<keyword evidence="16" id="KW-1185">Reference proteome</keyword>
<gene>
    <name evidence="13" type="ORF">CAUPRSCDRAFT_6579</name>
    <name evidence="14" type="ORF">CXG81DRAFT_25788</name>
</gene>
<keyword evidence="6" id="KW-0328">Glycosyltransferase</keyword>
<organism evidence="14 16">
    <name type="scientific">Caulochytrium protostelioides</name>
    <dbReference type="NCBI Taxonomy" id="1555241"/>
    <lineage>
        <taxon>Eukaryota</taxon>
        <taxon>Fungi</taxon>
        <taxon>Fungi incertae sedis</taxon>
        <taxon>Chytridiomycota</taxon>
        <taxon>Chytridiomycota incertae sedis</taxon>
        <taxon>Chytridiomycetes</taxon>
        <taxon>Caulochytriales</taxon>
        <taxon>Caulochytriaceae</taxon>
        <taxon>Caulochytrium</taxon>
    </lineage>
</organism>
<dbReference type="InterPro" id="IPR013783">
    <property type="entry name" value="Ig-like_fold"/>
</dbReference>
<dbReference type="SUPFAM" id="SSF51011">
    <property type="entry name" value="Glycosyl hydrolase domain"/>
    <property type="match status" value="1"/>
</dbReference>
<dbReference type="Proteomes" id="UP000274922">
    <property type="component" value="Unassembled WGS sequence"/>
</dbReference>
<dbReference type="PIRSF" id="PIRSF000463">
    <property type="entry name" value="GlgB"/>
    <property type="match status" value="1"/>
</dbReference>
<dbReference type="CDD" id="cd11321">
    <property type="entry name" value="AmyAc_bac_euk_BE"/>
    <property type="match status" value="1"/>
</dbReference>
<dbReference type="InterPro" id="IPR013780">
    <property type="entry name" value="Glyco_hydro_b"/>
</dbReference>
<proteinExistence type="inferred from homology"/>
<comment type="catalytic activity">
    <reaction evidence="1">
        <text>Transfers a segment of a (1-&gt;4)-alpha-D-glucan chain to a primary hydroxy group in a similar glucan chain.</text>
        <dbReference type="EC" id="2.4.1.18"/>
    </reaction>
</comment>
<dbReference type="InterPro" id="IPR006047">
    <property type="entry name" value="GH13_cat_dom"/>
</dbReference>
<evidence type="ECO:0000256" key="11">
    <source>
        <dbReference type="PIRSR" id="PIRSR000463-1"/>
    </source>
</evidence>
<dbReference type="Pfam" id="PF00128">
    <property type="entry name" value="Alpha-amylase"/>
    <property type="match status" value="1"/>
</dbReference>
<dbReference type="GO" id="GO:0043169">
    <property type="term" value="F:cation binding"/>
    <property type="evidence" value="ECO:0007669"/>
    <property type="project" value="InterPro"/>
</dbReference>
<evidence type="ECO:0000256" key="1">
    <source>
        <dbReference type="ARBA" id="ARBA00000826"/>
    </source>
</evidence>
<comment type="pathway">
    <text evidence="2">Glycan biosynthesis; glycogen biosynthesis.</text>
</comment>
<evidence type="ECO:0000313" key="14">
    <source>
        <dbReference type="EMBL" id="RKP01513.1"/>
    </source>
</evidence>
<dbReference type="FunFam" id="3.20.20.80:FF:000001">
    <property type="entry name" value="1,4-alpha-glucan branching enzyme"/>
    <property type="match status" value="1"/>
</dbReference>
<dbReference type="InterPro" id="IPR004193">
    <property type="entry name" value="Glyco_hydro_13_N"/>
</dbReference>
<feature type="active site" description="Proton donor" evidence="11">
    <location>
        <position position="410"/>
    </location>
</feature>
<dbReference type="GO" id="GO:0004553">
    <property type="term" value="F:hydrolase activity, hydrolyzing O-glycosyl compounds"/>
    <property type="evidence" value="ECO:0007669"/>
    <property type="project" value="InterPro"/>
</dbReference>
<dbReference type="CDD" id="cd02854">
    <property type="entry name" value="E_set_GBE_euk_N"/>
    <property type="match status" value="1"/>
</dbReference>
<dbReference type="PANTHER" id="PTHR43651">
    <property type="entry name" value="1,4-ALPHA-GLUCAN-BRANCHING ENZYME"/>
    <property type="match status" value="1"/>
</dbReference>
<keyword evidence="7" id="KW-0808">Transferase</keyword>
<dbReference type="FunFam" id="2.60.40.10:FF:000250">
    <property type="entry name" value="1,4-alpha-glucan-branching enzyme, chloroplastic/amyloplastic"/>
    <property type="match status" value="1"/>
</dbReference>
<feature type="active site" description="Nucleophile" evidence="11">
    <location>
        <position position="355"/>
    </location>
</feature>
<evidence type="ECO:0000256" key="6">
    <source>
        <dbReference type="ARBA" id="ARBA00022676"/>
    </source>
</evidence>
<evidence type="ECO:0000256" key="10">
    <source>
        <dbReference type="ARBA" id="ARBA00049618"/>
    </source>
</evidence>
<dbReference type="EMBL" id="ML009286">
    <property type="protein sequence ID" value="RKO97394.1"/>
    <property type="molecule type" value="Genomic_DNA"/>
</dbReference>
<dbReference type="OrthoDB" id="196493at2759"/>
<sequence>MPGATATTTATASTTSAAGGKVVRPVDDILADDPYLNDFRGELMARYNRFQDTLALIEKEEGGMDRFTRGYERFGFNTAADGTITYREWAPGADSASLIGEFNNWDLAKHPMKRSEFGVWEIVLPPKSKGVTAIPHNTQVKVSFHRNGERLDRIPAWINFATQDLSVSPAYNGIFWNPSTHYTRRHKAPPRPKTLRIYESHVGIASPEAKCATYPEFTKNILPRVKDLGYNAIQLMAIMEHPYYASFGYQVTNFFAASSRFGTPEQLEELVDTAHGMGIVVLLDVVHSHASKNVLDGLNNFDGTDHLYFHEGGKGCHSLWDSRLFNYGHREVQRFLLSNLRFWHERYGFDGYRFDGVTSMMYVHHGIGTGFGGGYPDYFGGNIDNDAILYLQLANYIMHKLSPSMVTIAEDVSGMPALCREVAEGGIGFDYRLGMAVPDMWIKYLKEHSDEQWEMAHIAHELSNRRWKEKTIAYCESHDQALVGDKSIAFWLMDKEMYTHMSVMTELTPVIDRGLALHKMIRLVTMGLGGEGYLNFMGNEFGHPEWLDFPRAGNNSSFHYARRQYNLVEDDLLRYKFLYNFDRAMQHLDIKYGFMQEQQWISLKHDGDKLLVFERGGLLWIFNFHPNNSYADYKLGTNITGNLKVILDSDSTEYGGHGRVDPKGTYTTQKDPWNGREHSVFVYIPCRTALVLGIPK</sequence>
<reference evidence="15 16" key="1">
    <citation type="journal article" date="2018" name="Nat. Microbiol.">
        <title>Leveraging single-cell genomics to expand the fungal tree of life.</title>
        <authorList>
            <person name="Ahrendt S.R."/>
            <person name="Quandt C.A."/>
            <person name="Ciobanu D."/>
            <person name="Clum A."/>
            <person name="Salamov A."/>
            <person name="Andreopoulos B."/>
            <person name="Cheng J.F."/>
            <person name="Woyke T."/>
            <person name="Pelin A."/>
            <person name="Henrissat B."/>
            <person name="Reynolds N.K."/>
            <person name="Benny G.L."/>
            <person name="Smith M.E."/>
            <person name="James T.Y."/>
            <person name="Grigoriev I.V."/>
        </authorList>
    </citation>
    <scope>NUCLEOTIDE SEQUENCE [LARGE SCALE GENOMIC DNA]</scope>
    <source>
        <strain evidence="15 16">ATCC 52028</strain>
    </source>
</reference>